<dbReference type="SUPFAM" id="SSF53756">
    <property type="entry name" value="UDP-Glycosyltransferase/glycogen phosphorylase"/>
    <property type="match status" value="1"/>
</dbReference>
<dbReference type="InterPro" id="IPR009695">
    <property type="entry name" value="Diacylglyc_glucosyltr_N"/>
</dbReference>
<dbReference type="GO" id="GO:0009247">
    <property type="term" value="P:glycolipid biosynthetic process"/>
    <property type="evidence" value="ECO:0007669"/>
    <property type="project" value="InterPro"/>
</dbReference>
<organism evidence="7 8">
    <name type="scientific">Deinococcus radiophilus</name>
    <dbReference type="NCBI Taxonomy" id="32062"/>
    <lineage>
        <taxon>Bacteria</taxon>
        <taxon>Thermotogati</taxon>
        <taxon>Deinococcota</taxon>
        <taxon>Deinococci</taxon>
        <taxon>Deinococcales</taxon>
        <taxon>Deinococcaceae</taxon>
        <taxon>Deinococcus</taxon>
    </lineage>
</organism>
<evidence type="ECO:0000259" key="6">
    <source>
        <dbReference type="Pfam" id="PF06925"/>
    </source>
</evidence>
<comment type="similarity">
    <text evidence="2">Belongs to the glycosyltransferase 28 family.</text>
</comment>
<reference evidence="7 8" key="1">
    <citation type="submission" date="2018-12" db="EMBL/GenBank/DDBJ databases">
        <title>Deinococcus radiophilus ATCC 27603 genome sequencing and assembly.</title>
        <authorList>
            <person name="Maclea K.S."/>
            <person name="Maynard C.R."/>
        </authorList>
    </citation>
    <scope>NUCLEOTIDE SEQUENCE [LARGE SCALE GENOMIC DNA]</scope>
    <source>
        <strain evidence="7 8">ATCC 27603</strain>
    </source>
</reference>
<feature type="domain" description="Diacylglycerol glucosyltransferase N-terminal" evidence="6">
    <location>
        <begin position="23"/>
        <end position="189"/>
    </location>
</feature>
<evidence type="ECO:0000256" key="4">
    <source>
        <dbReference type="ARBA" id="ARBA00022679"/>
    </source>
</evidence>
<evidence type="ECO:0000256" key="3">
    <source>
        <dbReference type="ARBA" id="ARBA00022676"/>
    </source>
</evidence>
<evidence type="ECO:0000256" key="2">
    <source>
        <dbReference type="ARBA" id="ARBA00006962"/>
    </source>
</evidence>
<evidence type="ECO:0000313" key="7">
    <source>
        <dbReference type="EMBL" id="RTR29441.1"/>
    </source>
</evidence>
<comment type="caution">
    <text evidence="7">The sequence shown here is derived from an EMBL/GenBank/DDBJ whole genome shotgun (WGS) entry which is preliminary data.</text>
</comment>
<dbReference type="GO" id="GO:0016758">
    <property type="term" value="F:hexosyltransferase activity"/>
    <property type="evidence" value="ECO:0007669"/>
    <property type="project" value="InterPro"/>
</dbReference>
<dbReference type="InterPro" id="IPR050519">
    <property type="entry name" value="Glycosyltransf_28_UgtP"/>
</dbReference>
<dbReference type="PANTHER" id="PTHR43025:SF3">
    <property type="entry name" value="MONOGALACTOSYLDIACYLGLYCEROL SYNTHASE 1, CHLOROPLASTIC"/>
    <property type="match status" value="1"/>
</dbReference>
<dbReference type="Gene3D" id="3.40.50.2000">
    <property type="entry name" value="Glycogen Phosphorylase B"/>
    <property type="match status" value="1"/>
</dbReference>
<evidence type="ECO:0000259" key="5">
    <source>
        <dbReference type="Pfam" id="PF04101"/>
    </source>
</evidence>
<keyword evidence="3" id="KW-0328">Glycosyltransferase</keyword>
<gene>
    <name evidence="7" type="ORF">EJ104_03370</name>
</gene>
<evidence type="ECO:0000256" key="1">
    <source>
        <dbReference type="ARBA" id="ARBA00004370"/>
    </source>
</evidence>
<proteinExistence type="inferred from homology"/>
<dbReference type="RefSeq" id="WP_126351352.1">
    <property type="nucleotide sequence ID" value="NZ_CP086380.1"/>
</dbReference>
<dbReference type="OrthoDB" id="9815663at2"/>
<protein>
    <submittedName>
        <fullName evidence="7">UDP-N-acetylglucosamine--LPS N-acetylglucosamine transferase</fullName>
    </submittedName>
</protein>
<name>A0A3S0KF68_9DEIO</name>
<comment type="subcellular location">
    <subcellularLocation>
        <location evidence="1">Membrane</location>
    </subcellularLocation>
</comment>
<dbReference type="EMBL" id="RXPE01000004">
    <property type="protein sequence ID" value="RTR29441.1"/>
    <property type="molecule type" value="Genomic_DNA"/>
</dbReference>
<dbReference type="Proteomes" id="UP000277766">
    <property type="component" value="Unassembled WGS sequence"/>
</dbReference>
<sequence>MPPNSPAAYPAALMVSAAFGGGHRQASAAVAQALAARLEGRIQLDEVDAVDMLSPLERALIVGVYDFWLRHWPAAYHAFYRWTDSANEPVAVLNTFNWLGQAGFRHELRQRQPGLVVNTFPTTVALADTVRRRQRLDFLNVLVLTDYRVHHHWARPQADLILLPTEATRQEMLAWGMDPGRLTVTGLPVSAEVTRLSGLDASRRQAEMLQALGWTEMPEAPIILVSGGSGVYRGFDEVIGTLGNLGTRAEVLVVAGPKAPCTEMVGGARVHHLGYRQDFPVLLAGAALLIGKAGGMTVAEATALGIPLIVYQPIPGQEEHNARHLLKQGAALWPRTRAELRRAALNLLDPGVRAQMAQSSRVLGVPDAASRAAEVLLTRLGWEA</sequence>
<keyword evidence="8" id="KW-1185">Reference proteome</keyword>
<dbReference type="PANTHER" id="PTHR43025">
    <property type="entry name" value="MONOGALACTOSYLDIACYLGLYCEROL SYNTHASE"/>
    <property type="match status" value="1"/>
</dbReference>
<feature type="domain" description="Glycosyl transferase family 28 C-terminal" evidence="5">
    <location>
        <begin position="223"/>
        <end position="348"/>
    </location>
</feature>
<accession>A0A3S0KF68</accession>
<dbReference type="GO" id="GO:0016020">
    <property type="term" value="C:membrane"/>
    <property type="evidence" value="ECO:0007669"/>
    <property type="project" value="UniProtKB-SubCell"/>
</dbReference>
<evidence type="ECO:0000313" key="8">
    <source>
        <dbReference type="Proteomes" id="UP000277766"/>
    </source>
</evidence>
<dbReference type="InterPro" id="IPR007235">
    <property type="entry name" value="Glyco_trans_28_C"/>
</dbReference>
<dbReference type="Pfam" id="PF06925">
    <property type="entry name" value="MGDG_synth"/>
    <property type="match status" value="1"/>
</dbReference>
<dbReference type="Pfam" id="PF04101">
    <property type="entry name" value="Glyco_tran_28_C"/>
    <property type="match status" value="1"/>
</dbReference>
<dbReference type="AlphaFoldDB" id="A0A3S0KF68"/>
<keyword evidence="4 7" id="KW-0808">Transferase</keyword>